<sequence length="72" mass="8615">MRLSVIEWRLLLFRQVKPSIKVVCPTKLSIVKRISDSVFLKCFWKHENRDLNPISDIVDLRISEEYAEEHMD</sequence>
<protein>
    <submittedName>
        <fullName evidence="1">Uncharacterized protein</fullName>
    </submittedName>
</protein>
<reference evidence="1 2" key="1">
    <citation type="submission" date="2024-04" db="EMBL/GenBank/DDBJ databases">
        <title>genome sequences of Mucor flavus KT1a and Helicostylum pulchrum KT1b strains isolated from the surface of a dry-aged beef.</title>
        <authorList>
            <person name="Toyotome T."/>
            <person name="Hosono M."/>
            <person name="Torimaru M."/>
            <person name="Fukuda K."/>
            <person name="Mikami N."/>
        </authorList>
    </citation>
    <scope>NUCLEOTIDE SEQUENCE [LARGE SCALE GENOMIC DNA]</scope>
    <source>
        <strain evidence="1 2">KT1a</strain>
    </source>
</reference>
<accession>A0ABP9Z4R0</accession>
<name>A0ABP9Z4R0_9FUNG</name>
<gene>
    <name evidence="1" type="ORF">MFLAVUS_007592</name>
</gene>
<evidence type="ECO:0000313" key="2">
    <source>
        <dbReference type="Proteomes" id="UP001473302"/>
    </source>
</evidence>
<organism evidence="1 2">
    <name type="scientific">Mucor flavus</name>
    <dbReference type="NCBI Taxonomy" id="439312"/>
    <lineage>
        <taxon>Eukaryota</taxon>
        <taxon>Fungi</taxon>
        <taxon>Fungi incertae sedis</taxon>
        <taxon>Mucoromycota</taxon>
        <taxon>Mucoromycotina</taxon>
        <taxon>Mucoromycetes</taxon>
        <taxon>Mucorales</taxon>
        <taxon>Mucorineae</taxon>
        <taxon>Mucoraceae</taxon>
        <taxon>Mucor</taxon>
    </lineage>
</organism>
<keyword evidence="2" id="KW-1185">Reference proteome</keyword>
<proteinExistence type="predicted"/>
<dbReference type="Proteomes" id="UP001473302">
    <property type="component" value="Unassembled WGS sequence"/>
</dbReference>
<comment type="caution">
    <text evidence="1">The sequence shown here is derived from an EMBL/GenBank/DDBJ whole genome shotgun (WGS) entry which is preliminary data.</text>
</comment>
<evidence type="ECO:0000313" key="1">
    <source>
        <dbReference type="EMBL" id="GAA5814102.1"/>
    </source>
</evidence>
<dbReference type="EMBL" id="BAABUK010000019">
    <property type="protein sequence ID" value="GAA5814102.1"/>
    <property type="molecule type" value="Genomic_DNA"/>
</dbReference>